<comment type="caution">
    <text evidence="3">The sequence shown here is derived from an EMBL/GenBank/DDBJ whole genome shotgun (WGS) entry which is preliminary data.</text>
</comment>
<feature type="compositionally biased region" description="Polar residues" evidence="2">
    <location>
        <begin position="217"/>
        <end position="226"/>
    </location>
</feature>
<feature type="repeat" description="PPR" evidence="1">
    <location>
        <begin position="320"/>
        <end position="355"/>
    </location>
</feature>
<protein>
    <recommendedName>
        <fullName evidence="5">Pentacotripeptide-repeat region of PRORP domain-containing protein</fullName>
    </recommendedName>
</protein>
<dbReference type="NCBIfam" id="TIGR00756">
    <property type="entry name" value="PPR"/>
    <property type="match status" value="1"/>
</dbReference>
<dbReference type="InterPro" id="IPR011990">
    <property type="entry name" value="TPR-like_helical_dom_sf"/>
</dbReference>
<organism evidence="3 4">
    <name type="scientific">Skeletonema marinoi</name>
    <dbReference type="NCBI Taxonomy" id="267567"/>
    <lineage>
        <taxon>Eukaryota</taxon>
        <taxon>Sar</taxon>
        <taxon>Stramenopiles</taxon>
        <taxon>Ochrophyta</taxon>
        <taxon>Bacillariophyta</taxon>
        <taxon>Coscinodiscophyceae</taxon>
        <taxon>Thalassiosirophycidae</taxon>
        <taxon>Thalassiosirales</taxon>
        <taxon>Skeletonemataceae</taxon>
        <taxon>Skeletonema</taxon>
        <taxon>Skeletonema marinoi-dohrnii complex</taxon>
    </lineage>
</organism>
<dbReference type="PANTHER" id="PTHR47938:SF35">
    <property type="entry name" value="PENTATRICOPEPTIDE REPEAT-CONTAINING PROTEIN 4, MITOCHONDRIAL-RELATED"/>
    <property type="match status" value="1"/>
</dbReference>
<dbReference type="InterPro" id="IPR002885">
    <property type="entry name" value="PPR_rpt"/>
</dbReference>
<gene>
    <name evidence="3" type="ORF">QTG54_008637</name>
</gene>
<dbReference type="AlphaFoldDB" id="A0AAD8Y7P7"/>
<sequence>MDSNYRRIILSAVRGKWEAGNVRRTLALLELRRSRGYPPREQENVKYKGANPHLVLGEKEFLHAITSIQSAQLPLRRSRNIYLHESTFSESALDNPTRYLDAILINMSKRGVPLRPDMAARMLDCYASTGRTGRAIHYFYKVRRDPVEDDGTYIPGPHPTHLGKEGLEDWKTEKRGEGVTRVLATAVSENVSNGLDGDESKEGELGLKGLDDDDSETQSSMPTQSNRRSKIRMAMQPLPPFHKIPSSVKGVPLIRNRYQPITNEGPSKANETSSDEVQNKTMTKYEWELDRDWSLALTAAFAFADSLTHGACGHDPIELDIVGWNILIKACCRRGAIHRALKILNETMPQKGVEPDTYSYNTILAALARVGDTRYLQEYLIGMTNKGVKVDKYTAQAMVDGFLNVGDIQGATSLVQDIFNQHDTLPPYTSHLKIIEFALANGLIFEAKRHVYFIQQLWKWQPSQHHDEKFCQLMEETKRNPKLSREAVLKLFRYFGEDLSDQDFF</sequence>
<evidence type="ECO:0000256" key="1">
    <source>
        <dbReference type="PROSITE-ProRule" id="PRU00708"/>
    </source>
</evidence>
<dbReference type="Pfam" id="PF13041">
    <property type="entry name" value="PPR_2"/>
    <property type="match status" value="1"/>
</dbReference>
<reference evidence="3" key="1">
    <citation type="submission" date="2023-06" db="EMBL/GenBank/DDBJ databases">
        <title>Survivors Of The Sea: Transcriptome response of Skeletonema marinoi to long-term dormancy.</title>
        <authorList>
            <person name="Pinder M.I.M."/>
            <person name="Kourtchenko O."/>
            <person name="Robertson E.K."/>
            <person name="Larsson T."/>
            <person name="Maumus F."/>
            <person name="Osuna-Cruz C.M."/>
            <person name="Vancaester E."/>
            <person name="Stenow R."/>
            <person name="Vandepoele K."/>
            <person name="Ploug H."/>
            <person name="Bruchert V."/>
            <person name="Godhe A."/>
            <person name="Topel M."/>
        </authorList>
    </citation>
    <scope>NUCLEOTIDE SEQUENCE</scope>
    <source>
        <strain evidence="3">R05AC</strain>
    </source>
</reference>
<dbReference type="Gene3D" id="1.25.40.10">
    <property type="entry name" value="Tetratricopeptide repeat domain"/>
    <property type="match status" value="1"/>
</dbReference>
<keyword evidence="4" id="KW-1185">Reference proteome</keyword>
<dbReference type="EMBL" id="JATAAI010000015">
    <property type="protein sequence ID" value="KAK1740542.1"/>
    <property type="molecule type" value="Genomic_DNA"/>
</dbReference>
<dbReference type="GO" id="GO:0003729">
    <property type="term" value="F:mRNA binding"/>
    <property type="evidence" value="ECO:0007669"/>
    <property type="project" value="TreeGrafter"/>
</dbReference>
<evidence type="ECO:0000256" key="2">
    <source>
        <dbReference type="SAM" id="MobiDB-lite"/>
    </source>
</evidence>
<name>A0AAD8Y7P7_9STRA</name>
<evidence type="ECO:0000313" key="4">
    <source>
        <dbReference type="Proteomes" id="UP001224775"/>
    </source>
</evidence>
<accession>A0AAD8Y7P7</accession>
<dbReference type="PANTHER" id="PTHR47938">
    <property type="entry name" value="RESPIRATORY COMPLEX I CHAPERONE (CIA84), PUTATIVE (AFU_ORTHOLOGUE AFUA_2G06020)-RELATED"/>
    <property type="match status" value="1"/>
</dbReference>
<dbReference type="Proteomes" id="UP001224775">
    <property type="component" value="Unassembled WGS sequence"/>
</dbReference>
<feature type="region of interest" description="Disordered" evidence="2">
    <location>
        <begin position="190"/>
        <end position="228"/>
    </location>
</feature>
<evidence type="ECO:0000313" key="3">
    <source>
        <dbReference type="EMBL" id="KAK1740542.1"/>
    </source>
</evidence>
<feature type="repeat" description="PPR" evidence="1">
    <location>
        <begin position="356"/>
        <end position="390"/>
    </location>
</feature>
<dbReference type="PROSITE" id="PS51375">
    <property type="entry name" value="PPR"/>
    <property type="match status" value="2"/>
</dbReference>
<evidence type="ECO:0008006" key="5">
    <source>
        <dbReference type="Google" id="ProtNLM"/>
    </source>
</evidence>
<proteinExistence type="predicted"/>